<dbReference type="Proteomes" id="UP000642094">
    <property type="component" value="Unassembled WGS sequence"/>
</dbReference>
<organism evidence="2 3">
    <name type="scientific">Pseudanabaena mucicola FACHB-723</name>
    <dbReference type="NCBI Taxonomy" id="2692860"/>
    <lineage>
        <taxon>Bacteria</taxon>
        <taxon>Bacillati</taxon>
        <taxon>Cyanobacteriota</taxon>
        <taxon>Cyanophyceae</taxon>
        <taxon>Pseudanabaenales</taxon>
        <taxon>Pseudanabaenaceae</taxon>
        <taxon>Pseudanabaena</taxon>
    </lineage>
</organism>
<feature type="domain" description="Endonuclease GajA/Old nuclease/RecF-like AAA" evidence="1">
    <location>
        <begin position="3"/>
        <end position="339"/>
    </location>
</feature>
<proteinExistence type="predicted"/>
<sequence length="398" mass="45755">MFTEVQIENYKSIQSLKINLGRVNVFIGENGCGKSNILEAIALAGAAAGNKLDNEFLAPRGIRVTEPEFMRSAFDRENVTKEIKINLKVKYETVFKFILQHDNQAYSSWINTSTLNSYEKLSDFMKDLQTEIIAGKIKISDNKTLDHVDSITETAKELIQNVINEYVFNLNTNDERKGSSVIKDFLIYSPENFLLRTFEEEGQIQPLGTKGQGLLKLLRVLNSNSDKINEIKQRLELIDWFDDFKIHQDSDIERTIQIKDRYLDKGLPYFNQRSSNEGFLFLMFYFALFVSDDTPKFFAIDNIENALNPKLCTRLIQELVELAKKYDKQVIFTTHNPAILDGLDLHDDEQRLFTIYRNIDGHTKAKRVYAPEPLDDDDPVPLSEAFMNGYIGGLPNNF</sequence>
<dbReference type="EMBL" id="JACJQB010000049">
    <property type="protein sequence ID" value="MBD2189729.1"/>
    <property type="molecule type" value="Genomic_DNA"/>
</dbReference>
<protein>
    <submittedName>
        <fullName evidence="2">AAA family ATPase</fullName>
    </submittedName>
</protein>
<dbReference type="InterPro" id="IPR027417">
    <property type="entry name" value="P-loop_NTPase"/>
</dbReference>
<keyword evidence="3" id="KW-1185">Reference proteome</keyword>
<dbReference type="InterPro" id="IPR051396">
    <property type="entry name" value="Bact_Antivir_Def_Nuclease"/>
</dbReference>
<evidence type="ECO:0000313" key="3">
    <source>
        <dbReference type="Proteomes" id="UP000642094"/>
    </source>
</evidence>
<comment type="caution">
    <text evidence="2">The sequence shown here is derived from an EMBL/GenBank/DDBJ whole genome shotgun (WGS) entry which is preliminary data.</text>
</comment>
<evidence type="ECO:0000313" key="2">
    <source>
        <dbReference type="EMBL" id="MBD2189729.1"/>
    </source>
</evidence>
<dbReference type="Gene3D" id="3.40.50.300">
    <property type="entry name" value="P-loop containing nucleotide triphosphate hydrolases"/>
    <property type="match status" value="1"/>
</dbReference>
<reference evidence="2 3" key="1">
    <citation type="journal article" date="2020" name="ISME J.">
        <title>Comparative genomics reveals insights into cyanobacterial evolution and habitat adaptation.</title>
        <authorList>
            <person name="Chen M.Y."/>
            <person name="Teng W.K."/>
            <person name="Zhao L."/>
            <person name="Hu C.X."/>
            <person name="Zhou Y.K."/>
            <person name="Han B.P."/>
            <person name="Song L.R."/>
            <person name="Shu W.S."/>
        </authorList>
    </citation>
    <scope>NUCLEOTIDE SEQUENCE [LARGE SCALE GENOMIC DNA]</scope>
    <source>
        <strain evidence="2 3">FACHB-723</strain>
    </source>
</reference>
<dbReference type="RefSeq" id="WP_190404549.1">
    <property type="nucleotide sequence ID" value="NZ_JACJQB010000049.1"/>
</dbReference>
<dbReference type="PANTHER" id="PTHR43581">
    <property type="entry name" value="ATP/GTP PHOSPHATASE"/>
    <property type="match status" value="1"/>
</dbReference>
<dbReference type="PANTHER" id="PTHR43581:SF4">
    <property type="entry name" value="ATP_GTP PHOSPHATASE"/>
    <property type="match status" value="1"/>
</dbReference>
<dbReference type="SUPFAM" id="SSF52540">
    <property type="entry name" value="P-loop containing nucleoside triphosphate hydrolases"/>
    <property type="match status" value="1"/>
</dbReference>
<dbReference type="Pfam" id="PF13175">
    <property type="entry name" value="AAA_15"/>
    <property type="match status" value="1"/>
</dbReference>
<gene>
    <name evidence="2" type="ORF">H6F41_16480</name>
</gene>
<evidence type="ECO:0000259" key="1">
    <source>
        <dbReference type="Pfam" id="PF13175"/>
    </source>
</evidence>
<dbReference type="PIRSF" id="PIRSF029347">
    <property type="entry name" value="RecF"/>
    <property type="match status" value="1"/>
</dbReference>
<name>A0ABR8A1L8_9CYAN</name>
<dbReference type="InterPro" id="IPR014555">
    <property type="entry name" value="RecF-like"/>
</dbReference>
<accession>A0ABR8A1L8</accession>
<dbReference type="InterPro" id="IPR041685">
    <property type="entry name" value="AAA_GajA/Old/RecF-like"/>
</dbReference>